<dbReference type="InterPro" id="IPR036013">
    <property type="entry name" value="Band_7/SPFH_dom_sf"/>
</dbReference>
<dbReference type="HOGENOM" id="CLU_024949_3_3_3"/>
<keyword evidence="4" id="KW-1185">Reference proteome</keyword>
<accession>A0A073CP24</accession>
<evidence type="ECO:0000259" key="2">
    <source>
        <dbReference type="SMART" id="SM00244"/>
    </source>
</evidence>
<dbReference type="PATRIC" id="fig|388467.6.peg.497"/>
<comment type="similarity">
    <text evidence="1">Belongs to the band 7/mec-2 family.</text>
</comment>
<evidence type="ECO:0000256" key="1">
    <source>
        <dbReference type="ARBA" id="ARBA00008164"/>
    </source>
</evidence>
<feature type="domain" description="Band 7" evidence="2">
    <location>
        <begin position="18"/>
        <end position="175"/>
    </location>
</feature>
<dbReference type="InterPro" id="IPR001107">
    <property type="entry name" value="Band_7"/>
</dbReference>
<dbReference type="Gene3D" id="3.30.479.30">
    <property type="entry name" value="Band 7 domain"/>
    <property type="match status" value="1"/>
</dbReference>
<dbReference type="InterPro" id="IPR001972">
    <property type="entry name" value="Stomatin_HflK_fam"/>
</dbReference>
<dbReference type="SUPFAM" id="SSF117892">
    <property type="entry name" value="Band 7/SPFH domain"/>
    <property type="match status" value="1"/>
</dbReference>
<dbReference type="PANTHER" id="PTHR10264">
    <property type="entry name" value="BAND 7 PROTEIN-RELATED"/>
    <property type="match status" value="1"/>
</dbReference>
<proteinExistence type="inferred from homology"/>
<dbReference type="FunFam" id="3.30.479.30:FF:000004">
    <property type="entry name" value="Putative membrane protease family, stomatin"/>
    <property type="match status" value="1"/>
</dbReference>
<evidence type="ECO:0000313" key="4">
    <source>
        <dbReference type="Proteomes" id="UP000027395"/>
    </source>
</evidence>
<dbReference type="CDD" id="cd08826">
    <property type="entry name" value="SPFH_eoslipins_u1"/>
    <property type="match status" value="1"/>
</dbReference>
<dbReference type="GO" id="GO:0005886">
    <property type="term" value="C:plasma membrane"/>
    <property type="evidence" value="ECO:0007669"/>
    <property type="project" value="InterPro"/>
</dbReference>
<dbReference type="STRING" id="388467.A19Y_0549"/>
<dbReference type="PRINTS" id="PR00721">
    <property type="entry name" value="STOMATIN"/>
</dbReference>
<sequence length="260" mass="29396">MNYFFSSFFILLAYLTISGFKLDREYQRGVIFRLGRIQAIKGPGLYWIIPAIDQKVQVDVRTKTVDIEPQETITSDSVTIRVNAVLYYRLVDPTKAIVKVESYEKAVYQAALTTLRNVIGQNILDDVLQNRDKINQKIQELVDEMTEPWGIVIEAVEMKDVEIPTSMQRAMAKVAEAVREKRSRLIKAEAEQEASIKLAEASQLIMANPAALELRRLQMLSEIGVENNTTTIVVLPSDLLPFVQNLSVPPQQKPPLPPKV</sequence>
<dbReference type="Gene3D" id="6.10.250.2090">
    <property type="match status" value="1"/>
</dbReference>
<gene>
    <name evidence="3" type="ORF">A19Y_0549</name>
</gene>
<dbReference type="EMBL" id="CM002803">
    <property type="protein sequence ID" value="KEI65745.1"/>
    <property type="molecule type" value="Genomic_DNA"/>
</dbReference>
<reference evidence="3 4" key="1">
    <citation type="journal article" date="2014" name="Appl. Environ. Microbiol.">
        <title>Elucidation of insertion elements encoded on plasmids and in vitro construction of shuttle vectors from the toxic cyanobacterium Planktothrix.</title>
        <authorList>
            <person name="Christiansen G."/>
            <person name="Goesmann A."/>
            <person name="Kurmayer R."/>
        </authorList>
    </citation>
    <scope>NUCLEOTIDE SEQUENCE [LARGE SCALE GENOMIC DNA]</scope>
    <source>
        <strain evidence="3 4">NIVA-CYA 126/8</strain>
    </source>
</reference>
<dbReference type="SMART" id="SM00244">
    <property type="entry name" value="PHB"/>
    <property type="match status" value="1"/>
</dbReference>
<evidence type="ECO:0000313" key="3">
    <source>
        <dbReference type="EMBL" id="KEI65745.1"/>
    </source>
</evidence>
<dbReference type="Pfam" id="PF01145">
    <property type="entry name" value="Band_7"/>
    <property type="match status" value="1"/>
</dbReference>
<dbReference type="InterPro" id="IPR043202">
    <property type="entry name" value="Band-7_stomatin-like"/>
</dbReference>
<dbReference type="PANTHER" id="PTHR10264:SF19">
    <property type="entry name" value="AT06885P-RELATED"/>
    <property type="match status" value="1"/>
</dbReference>
<dbReference type="Proteomes" id="UP000027395">
    <property type="component" value="Chromosome"/>
</dbReference>
<dbReference type="eggNOG" id="COG0330">
    <property type="taxonomic scope" value="Bacteria"/>
</dbReference>
<dbReference type="RefSeq" id="WP_042151853.1">
    <property type="nucleotide sequence ID" value="NZ_CM002803.1"/>
</dbReference>
<organism evidence="3 4">
    <name type="scientific">Planktothrix agardhii (strain NIVA-CYA 126/8)</name>
    <dbReference type="NCBI Taxonomy" id="388467"/>
    <lineage>
        <taxon>Bacteria</taxon>
        <taxon>Bacillati</taxon>
        <taxon>Cyanobacteriota</taxon>
        <taxon>Cyanophyceae</taxon>
        <taxon>Oscillatoriophycideae</taxon>
        <taxon>Oscillatoriales</taxon>
        <taxon>Microcoleaceae</taxon>
        <taxon>Planktothrix</taxon>
    </lineage>
</organism>
<dbReference type="AlphaFoldDB" id="A0A073CP24"/>
<dbReference type="GO" id="GO:0098552">
    <property type="term" value="C:side of membrane"/>
    <property type="evidence" value="ECO:0007669"/>
    <property type="project" value="UniProtKB-ARBA"/>
</dbReference>
<protein>
    <recommendedName>
        <fullName evidence="2">Band 7 domain-containing protein</fullName>
    </recommendedName>
</protein>
<name>A0A073CP24_PLAA1</name>
<dbReference type="GeneID" id="77286826"/>